<name>A0ABP3GJC6_9ALTE</name>
<dbReference type="SUPFAM" id="SSF53474">
    <property type="entry name" value="alpha/beta-Hydrolases"/>
    <property type="match status" value="1"/>
</dbReference>
<keyword evidence="1 3" id="KW-0732">Signal</keyword>
<dbReference type="RefSeq" id="WP_343842408.1">
    <property type="nucleotide sequence ID" value="NZ_BAAAEI010000006.1"/>
</dbReference>
<dbReference type="PANTHER" id="PTHR42972">
    <property type="entry name" value="TOL-PAL SYSTEM PROTEIN TOLB"/>
    <property type="match status" value="1"/>
</dbReference>
<proteinExistence type="predicted"/>
<dbReference type="EMBL" id="BAAAEI010000006">
    <property type="protein sequence ID" value="GAA0347243.1"/>
    <property type="molecule type" value="Genomic_DNA"/>
</dbReference>
<dbReference type="Pfam" id="PF10503">
    <property type="entry name" value="Esterase_PHB"/>
    <property type="match status" value="1"/>
</dbReference>
<reference evidence="5" key="1">
    <citation type="journal article" date="2019" name="Int. J. Syst. Evol. Microbiol.">
        <title>The Global Catalogue of Microorganisms (GCM) 10K type strain sequencing project: providing services to taxonomists for standard genome sequencing and annotation.</title>
        <authorList>
            <consortium name="The Broad Institute Genomics Platform"/>
            <consortium name="The Broad Institute Genome Sequencing Center for Infectious Disease"/>
            <person name="Wu L."/>
            <person name="Ma J."/>
        </authorList>
    </citation>
    <scope>NUCLEOTIDE SEQUENCE [LARGE SCALE GENOMIC DNA]</scope>
    <source>
        <strain evidence="5">JCM 13378</strain>
    </source>
</reference>
<evidence type="ECO:0000256" key="1">
    <source>
        <dbReference type="ARBA" id="ARBA00022729"/>
    </source>
</evidence>
<sequence>MNKTLLNSLGLATLLLASTHAVADMPKLNLDTTQLTLSGLSSGGYMANQFHIAHSNWVSGVGIIAAGPYYCARNSILTALGQCVNKQDGDIPLAEIEKTLNGWRADNLVDAAQGLKGDKVWLLRGTLDEKIIQPVADALAKQYQDWVGEQNVHIVQDKAFAHHFPTQAQGTACDKSEPPFIGNCGYNAAAEMLNYIAALARQGGDAKPGQLLAINQQQLGGEAASGLADQAFLYVPSSCAAGATCQLHISFHGCNQNVEAVGNDYARLTGINQWADTHHTVVLYPQTRKSTLMPLNPQACWDWWGYTDDKYATKAGQQIQAVAQMVRQLAGEQ</sequence>
<protein>
    <submittedName>
        <fullName evidence="4">PHB depolymerase family esterase</fullName>
    </submittedName>
</protein>
<dbReference type="PANTHER" id="PTHR42972:SF8">
    <property type="entry name" value="POLYHYDROXYBUTYRATE DEPOLYMERASE"/>
    <property type="match status" value="1"/>
</dbReference>
<evidence type="ECO:0000256" key="3">
    <source>
        <dbReference type="SAM" id="SignalP"/>
    </source>
</evidence>
<dbReference type="Proteomes" id="UP001501757">
    <property type="component" value="Unassembled WGS sequence"/>
</dbReference>
<evidence type="ECO:0000313" key="4">
    <source>
        <dbReference type="EMBL" id="GAA0347243.1"/>
    </source>
</evidence>
<evidence type="ECO:0000256" key="2">
    <source>
        <dbReference type="ARBA" id="ARBA00022801"/>
    </source>
</evidence>
<comment type="caution">
    <text evidence="4">The sequence shown here is derived from an EMBL/GenBank/DDBJ whole genome shotgun (WGS) entry which is preliminary data.</text>
</comment>
<gene>
    <name evidence="4" type="ORF">GCM10009092_09590</name>
</gene>
<accession>A0ABP3GJC6</accession>
<dbReference type="Gene3D" id="3.40.50.1820">
    <property type="entry name" value="alpha/beta hydrolase"/>
    <property type="match status" value="2"/>
</dbReference>
<keyword evidence="5" id="KW-1185">Reference proteome</keyword>
<dbReference type="InterPro" id="IPR010126">
    <property type="entry name" value="Esterase_phb"/>
</dbReference>
<feature type="chain" id="PRO_5045158121" evidence="3">
    <location>
        <begin position="24"/>
        <end position="333"/>
    </location>
</feature>
<evidence type="ECO:0000313" key="5">
    <source>
        <dbReference type="Proteomes" id="UP001501757"/>
    </source>
</evidence>
<dbReference type="InterPro" id="IPR029058">
    <property type="entry name" value="AB_hydrolase_fold"/>
</dbReference>
<feature type="signal peptide" evidence="3">
    <location>
        <begin position="1"/>
        <end position="23"/>
    </location>
</feature>
<organism evidence="4 5">
    <name type="scientific">Bowmanella denitrificans</name>
    <dbReference type="NCBI Taxonomy" id="366582"/>
    <lineage>
        <taxon>Bacteria</taxon>
        <taxon>Pseudomonadati</taxon>
        <taxon>Pseudomonadota</taxon>
        <taxon>Gammaproteobacteria</taxon>
        <taxon>Alteromonadales</taxon>
        <taxon>Alteromonadaceae</taxon>
        <taxon>Bowmanella</taxon>
    </lineage>
</organism>
<keyword evidence="2" id="KW-0378">Hydrolase</keyword>